<dbReference type="Proteomes" id="UP001234989">
    <property type="component" value="Chromosome 7"/>
</dbReference>
<dbReference type="AlphaFoldDB" id="A0AAF0U2N9"/>
<sequence length="130" mass="14594">MVPPQAPQNPQVHIEEGAISNVEIRSAIHNLTYVLATEVARDARVQVNPNASTTTSRIRDFTRMNPPTFFGSKVEEDPLGFIDEVSKVLEAMNVSSQEKEELAAYQLKDVAQVWYEQWKEGRPIKDGPIS</sequence>
<accession>A0AAF0U2N9</accession>
<evidence type="ECO:0000313" key="1">
    <source>
        <dbReference type="EMBL" id="WMV38121.1"/>
    </source>
</evidence>
<organism evidence="1 2">
    <name type="scientific">Solanum verrucosum</name>
    <dbReference type="NCBI Taxonomy" id="315347"/>
    <lineage>
        <taxon>Eukaryota</taxon>
        <taxon>Viridiplantae</taxon>
        <taxon>Streptophyta</taxon>
        <taxon>Embryophyta</taxon>
        <taxon>Tracheophyta</taxon>
        <taxon>Spermatophyta</taxon>
        <taxon>Magnoliopsida</taxon>
        <taxon>eudicotyledons</taxon>
        <taxon>Gunneridae</taxon>
        <taxon>Pentapetalae</taxon>
        <taxon>asterids</taxon>
        <taxon>lamiids</taxon>
        <taxon>Solanales</taxon>
        <taxon>Solanaceae</taxon>
        <taxon>Solanoideae</taxon>
        <taxon>Solaneae</taxon>
        <taxon>Solanum</taxon>
    </lineage>
</organism>
<name>A0AAF0U2N9_SOLVR</name>
<gene>
    <name evidence="1" type="ORF">MTR67_031506</name>
</gene>
<evidence type="ECO:0008006" key="3">
    <source>
        <dbReference type="Google" id="ProtNLM"/>
    </source>
</evidence>
<dbReference type="EMBL" id="CP133618">
    <property type="protein sequence ID" value="WMV38121.1"/>
    <property type="molecule type" value="Genomic_DNA"/>
</dbReference>
<protein>
    <recommendedName>
        <fullName evidence="3">Gag-pol polyprotein</fullName>
    </recommendedName>
</protein>
<evidence type="ECO:0000313" key="2">
    <source>
        <dbReference type="Proteomes" id="UP001234989"/>
    </source>
</evidence>
<reference evidence="1" key="1">
    <citation type="submission" date="2023-08" db="EMBL/GenBank/DDBJ databases">
        <title>A de novo genome assembly of Solanum verrucosum Schlechtendal, a Mexican diploid species geographically isolated from the other diploid A-genome species in potato relatives.</title>
        <authorList>
            <person name="Hosaka K."/>
        </authorList>
    </citation>
    <scope>NUCLEOTIDE SEQUENCE</scope>
    <source>
        <tissue evidence="1">Young leaves</tissue>
    </source>
</reference>
<keyword evidence="2" id="KW-1185">Reference proteome</keyword>
<proteinExistence type="predicted"/>